<sequence length="216" mass="23801">MTMWTAEAKPECRSVQSSALVKDVWCTIHTARVDIFIKLLISYVTMYDAGLTRVKHFSMAIPGAVLNVKLEEKLLENSDPSAHILQLAELRIQNISSIIDDIKHSIPKAETPVDRGSAVVTSCEDFGLVKLENMFGSRRVNCNLGVAVFLSHHHCMLGHSRPELSSSFSDRVVLSKIPAVSCRDSGSFGLMTRRLMVVSGLCATPTPSWMSRLLTA</sequence>
<feature type="non-terminal residue" evidence="1">
    <location>
        <position position="216"/>
    </location>
</feature>
<proteinExistence type="predicted"/>
<evidence type="ECO:0000313" key="2">
    <source>
        <dbReference type="Proteomes" id="UP000281553"/>
    </source>
</evidence>
<protein>
    <submittedName>
        <fullName evidence="1">Uncharacterized protein</fullName>
    </submittedName>
</protein>
<name>A0A3P7QR07_DIBLA</name>
<accession>A0A3P7QR07</accession>
<keyword evidence="2" id="KW-1185">Reference proteome</keyword>
<dbReference type="AlphaFoldDB" id="A0A3P7QR07"/>
<dbReference type="EMBL" id="UYRU01084980">
    <property type="protein sequence ID" value="VDN34252.1"/>
    <property type="molecule type" value="Genomic_DNA"/>
</dbReference>
<evidence type="ECO:0000313" key="1">
    <source>
        <dbReference type="EMBL" id="VDN34252.1"/>
    </source>
</evidence>
<dbReference type="Proteomes" id="UP000281553">
    <property type="component" value="Unassembled WGS sequence"/>
</dbReference>
<gene>
    <name evidence="1" type="ORF">DILT_LOCUS16467</name>
</gene>
<reference evidence="1 2" key="1">
    <citation type="submission" date="2018-11" db="EMBL/GenBank/DDBJ databases">
        <authorList>
            <consortium name="Pathogen Informatics"/>
        </authorList>
    </citation>
    <scope>NUCLEOTIDE SEQUENCE [LARGE SCALE GENOMIC DNA]</scope>
</reference>
<organism evidence="1 2">
    <name type="scientific">Dibothriocephalus latus</name>
    <name type="common">Fish tapeworm</name>
    <name type="synonym">Diphyllobothrium latum</name>
    <dbReference type="NCBI Taxonomy" id="60516"/>
    <lineage>
        <taxon>Eukaryota</taxon>
        <taxon>Metazoa</taxon>
        <taxon>Spiralia</taxon>
        <taxon>Lophotrochozoa</taxon>
        <taxon>Platyhelminthes</taxon>
        <taxon>Cestoda</taxon>
        <taxon>Eucestoda</taxon>
        <taxon>Diphyllobothriidea</taxon>
        <taxon>Diphyllobothriidae</taxon>
        <taxon>Dibothriocephalus</taxon>
    </lineage>
</organism>